<dbReference type="InterPro" id="IPR017941">
    <property type="entry name" value="Rieske_2Fe-2S"/>
</dbReference>
<comment type="caution">
    <text evidence="9">The sequence shown here is derived from an EMBL/GenBank/DDBJ whole genome shotgun (WGS) entry which is preliminary data.</text>
</comment>
<proteinExistence type="predicted"/>
<comment type="cofactor">
    <cofactor evidence="1">
        <name>Fe cation</name>
        <dbReference type="ChEBI" id="CHEBI:24875"/>
    </cofactor>
</comment>
<dbReference type="InterPro" id="IPR015879">
    <property type="entry name" value="Ring_hydroxy_dOase_asu_C_dom"/>
</dbReference>
<dbReference type="SUPFAM" id="SSF50022">
    <property type="entry name" value="ISP domain"/>
    <property type="match status" value="1"/>
</dbReference>
<dbReference type="RefSeq" id="WP_022674650.1">
    <property type="nucleotide sequence ID" value="NZ_CP140001.1"/>
</dbReference>
<dbReference type="Gene3D" id="2.102.10.10">
    <property type="entry name" value="Rieske [2Fe-2S] iron-sulphur domain"/>
    <property type="match status" value="1"/>
</dbReference>
<keyword evidence="5" id="KW-0408">Iron</keyword>
<dbReference type="PRINTS" id="PR00090">
    <property type="entry name" value="RNGDIOXGNASE"/>
</dbReference>
<dbReference type="PROSITE" id="PS51296">
    <property type="entry name" value="RIESKE"/>
    <property type="match status" value="1"/>
</dbReference>
<evidence type="ECO:0000256" key="6">
    <source>
        <dbReference type="ARBA" id="ARBA00023014"/>
    </source>
</evidence>
<name>A0ABU1ML70_9SPHN</name>
<keyword evidence="4" id="KW-0560">Oxidoreductase</keyword>
<dbReference type="Pfam" id="PF00355">
    <property type="entry name" value="Rieske"/>
    <property type="match status" value="1"/>
</dbReference>
<dbReference type="CDD" id="cd08884">
    <property type="entry name" value="RHO_alpha_C_GbcA-like"/>
    <property type="match status" value="1"/>
</dbReference>
<evidence type="ECO:0000256" key="5">
    <source>
        <dbReference type="ARBA" id="ARBA00023004"/>
    </source>
</evidence>
<keyword evidence="2" id="KW-0001">2Fe-2S</keyword>
<evidence type="ECO:0000256" key="2">
    <source>
        <dbReference type="ARBA" id="ARBA00022714"/>
    </source>
</evidence>
<dbReference type="EMBL" id="JAVDRD010000004">
    <property type="protein sequence ID" value="MDR6511017.1"/>
    <property type="molecule type" value="Genomic_DNA"/>
</dbReference>
<accession>A0ABU1ML70</accession>
<keyword evidence="7" id="KW-0520">NAD</keyword>
<dbReference type="PANTHER" id="PTHR43756:SF5">
    <property type="entry name" value="CHOLINE MONOOXYGENASE, CHLOROPLASTIC"/>
    <property type="match status" value="1"/>
</dbReference>
<dbReference type="SUPFAM" id="SSF55961">
    <property type="entry name" value="Bet v1-like"/>
    <property type="match status" value="1"/>
</dbReference>
<evidence type="ECO:0000313" key="10">
    <source>
        <dbReference type="Proteomes" id="UP001184150"/>
    </source>
</evidence>
<evidence type="ECO:0000256" key="7">
    <source>
        <dbReference type="ARBA" id="ARBA00023027"/>
    </source>
</evidence>
<sequence length="421" mass="46685">MNLVDIKAKLDERRPGHSLPQALYNDPAMFDFDMTAIYGRSWLMAGFTCELPEAGSWSSLKVGRWPILIVRDKGGAIRAFHNSCRHRGAMLCKEGTGRSPRLVCPYHRWTYNLDGSLLSAARMPADFDNADHGLREVKIEIVAGVIYICLADDAPPFETFRREMEALLAPHDLANAKVAHVESLTEYANWKLVLENGRECYHCQASHPELARTFPVSASSYFEFGEADHAAQFEARMQDLGLAMGPVGEDWWQAIRFPLNPGMQTMSMDGQPLVARPMVAAGDGDVGSLRWALEPHSFAHAVGDHLFFFSAMPVGPRETVVTAKWLVHKDAVEGVDYDRAKLVELWNTTNLQDKELAENNQEGVDSPGYTPGPYSPEAEVLVVRFVDWYCAKAREYLDMQLGTATSDGAPVAAAKDLSHAA</sequence>
<evidence type="ECO:0000313" key="9">
    <source>
        <dbReference type="EMBL" id="MDR6511017.1"/>
    </source>
</evidence>
<dbReference type="PROSITE" id="PS00570">
    <property type="entry name" value="RING_HYDROXYL_ALPHA"/>
    <property type="match status" value="1"/>
</dbReference>
<dbReference type="PANTHER" id="PTHR43756">
    <property type="entry name" value="CHOLINE MONOOXYGENASE, CHLOROPLASTIC"/>
    <property type="match status" value="1"/>
</dbReference>
<gene>
    <name evidence="9" type="ORF">J2792_001889</name>
</gene>
<dbReference type="Gene3D" id="3.90.380.10">
    <property type="entry name" value="Naphthalene 1,2-dioxygenase Alpha Subunit, Chain A, domain 1"/>
    <property type="match status" value="1"/>
</dbReference>
<dbReference type="InterPro" id="IPR015881">
    <property type="entry name" value="ARHD_Rieske_2Fe_2S"/>
</dbReference>
<evidence type="ECO:0000259" key="8">
    <source>
        <dbReference type="PROSITE" id="PS51296"/>
    </source>
</evidence>
<protein>
    <submittedName>
        <fullName evidence="9">Rieske 2Fe-2S family protein</fullName>
    </submittedName>
</protein>
<evidence type="ECO:0000256" key="3">
    <source>
        <dbReference type="ARBA" id="ARBA00022723"/>
    </source>
</evidence>
<dbReference type="InterPro" id="IPR001663">
    <property type="entry name" value="Rng_hydr_dOase-A"/>
</dbReference>
<dbReference type="Pfam" id="PF00848">
    <property type="entry name" value="Ring_hydroxyl_A"/>
    <property type="match status" value="1"/>
</dbReference>
<organism evidence="9 10">
    <name type="scientific">Novosphingobium capsulatum</name>
    <dbReference type="NCBI Taxonomy" id="13688"/>
    <lineage>
        <taxon>Bacteria</taxon>
        <taxon>Pseudomonadati</taxon>
        <taxon>Pseudomonadota</taxon>
        <taxon>Alphaproteobacteria</taxon>
        <taxon>Sphingomonadales</taxon>
        <taxon>Sphingomonadaceae</taxon>
        <taxon>Novosphingobium</taxon>
    </lineage>
</organism>
<feature type="domain" description="Rieske" evidence="8">
    <location>
        <begin position="42"/>
        <end position="148"/>
    </location>
</feature>
<reference evidence="9 10" key="1">
    <citation type="submission" date="2023-07" db="EMBL/GenBank/DDBJ databases">
        <title>Sorghum-associated microbial communities from plants grown in Nebraska, USA.</title>
        <authorList>
            <person name="Schachtman D."/>
        </authorList>
    </citation>
    <scope>NUCLEOTIDE SEQUENCE [LARGE SCALE GENOMIC DNA]</scope>
    <source>
        <strain evidence="9 10">DS1027</strain>
    </source>
</reference>
<evidence type="ECO:0000256" key="1">
    <source>
        <dbReference type="ARBA" id="ARBA00001962"/>
    </source>
</evidence>
<dbReference type="InterPro" id="IPR036922">
    <property type="entry name" value="Rieske_2Fe-2S_sf"/>
</dbReference>
<evidence type="ECO:0000256" key="4">
    <source>
        <dbReference type="ARBA" id="ARBA00023002"/>
    </source>
</evidence>
<keyword evidence="6" id="KW-0411">Iron-sulfur</keyword>
<dbReference type="Proteomes" id="UP001184150">
    <property type="component" value="Unassembled WGS sequence"/>
</dbReference>
<dbReference type="CDD" id="cd03469">
    <property type="entry name" value="Rieske_RO_Alpha_N"/>
    <property type="match status" value="1"/>
</dbReference>
<keyword evidence="10" id="KW-1185">Reference proteome</keyword>
<keyword evidence="3" id="KW-0479">Metal-binding</keyword>